<dbReference type="RefSeq" id="XP_033585711.1">
    <property type="nucleotide sequence ID" value="XM_033737761.1"/>
</dbReference>
<reference evidence="3" key="1">
    <citation type="journal article" date="2020" name="Stud. Mycol.">
        <title>101 Dothideomycetes genomes: a test case for predicting lifestyles and emergence of pathogens.</title>
        <authorList>
            <person name="Haridas S."/>
            <person name="Albert R."/>
            <person name="Binder M."/>
            <person name="Bloem J."/>
            <person name="Labutti K."/>
            <person name="Salamov A."/>
            <person name="Andreopoulos B."/>
            <person name="Baker S."/>
            <person name="Barry K."/>
            <person name="Bills G."/>
            <person name="Bluhm B."/>
            <person name="Cannon C."/>
            <person name="Castanera R."/>
            <person name="Culley D."/>
            <person name="Daum C."/>
            <person name="Ezra D."/>
            <person name="Gonzalez J."/>
            <person name="Henrissat B."/>
            <person name="Kuo A."/>
            <person name="Liang C."/>
            <person name="Lipzen A."/>
            <person name="Lutzoni F."/>
            <person name="Magnuson J."/>
            <person name="Mondo S."/>
            <person name="Nolan M."/>
            <person name="Ohm R."/>
            <person name="Pangilinan J."/>
            <person name="Park H.-J."/>
            <person name="Ramirez L."/>
            <person name="Alfaro M."/>
            <person name="Sun H."/>
            <person name="Tritt A."/>
            <person name="Yoshinaga Y."/>
            <person name="Zwiers L.-H."/>
            <person name="Turgeon B."/>
            <person name="Goodwin S."/>
            <person name="Spatafora J."/>
            <person name="Crous P."/>
            <person name="Grigoriev I."/>
        </authorList>
    </citation>
    <scope>NUCLEOTIDE SEQUENCE</scope>
    <source>
        <strain evidence="3">CBS 113389</strain>
    </source>
</reference>
<evidence type="ECO:0000313" key="4">
    <source>
        <dbReference type="Proteomes" id="UP000799767"/>
    </source>
</evidence>
<evidence type="ECO:0000256" key="2">
    <source>
        <dbReference type="SAM" id="MobiDB-lite"/>
    </source>
</evidence>
<name>A0A6A6PHC5_9PEZI</name>
<proteinExistence type="predicted"/>
<feature type="coiled-coil region" evidence="1">
    <location>
        <begin position="155"/>
        <end position="231"/>
    </location>
</feature>
<dbReference type="EMBL" id="MU001642">
    <property type="protein sequence ID" value="KAF2479141.1"/>
    <property type="molecule type" value="Genomic_DNA"/>
</dbReference>
<keyword evidence="1" id="KW-0175">Coiled coil</keyword>
<keyword evidence="4" id="KW-1185">Reference proteome</keyword>
<evidence type="ECO:0000256" key="1">
    <source>
        <dbReference type="SAM" id="Coils"/>
    </source>
</evidence>
<gene>
    <name evidence="3" type="ORF">BDY17DRAFT_327929</name>
</gene>
<accession>A0A6A6PHC5</accession>
<feature type="region of interest" description="Disordered" evidence="2">
    <location>
        <begin position="104"/>
        <end position="146"/>
    </location>
</feature>
<evidence type="ECO:0000313" key="3">
    <source>
        <dbReference type="EMBL" id="KAF2479141.1"/>
    </source>
</evidence>
<feature type="compositionally biased region" description="Acidic residues" evidence="2">
    <location>
        <begin position="112"/>
        <end position="129"/>
    </location>
</feature>
<dbReference type="GeneID" id="54478763"/>
<dbReference type="Proteomes" id="UP000799767">
    <property type="component" value="Unassembled WGS sequence"/>
</dbReference>
<organism evidence="3 4">
    <name type="scientific">Neohortaea acidophila</name>
    <dbReference type="NCBI Taxonomy" id="245834"/>
    <lineage>
        <taxon>Eukaryota</taxon>
        <taxon>Fungi</taxon>
        <taxon>Dikarya</taxon>
        <taxon>Ascomycota</taxon>
        <taxon>Pezizomycotina</taxon>
        <taxon>Dothideomycetes</taxon>
        <taxon>Dothideomycetidae</taxon>
        <taxon>Mycosphaerellales</taxon>
        <taxon>Teratosphaeriaceae</taxon>
        <taxon>Neohortaea</taxon>
    </lineage>
</organism>
<dbReference type="AlphaFoldDB" id="A0A6A6PHC5"/>
<sequence length="436" mass="48815">MATNAPAHYPTNAPITPAKAQPSDSKRLRDSPFSDYFTDDGRSPGPDDNSNHLTVPSPEKRQLLVRLNSLQTQLIHGEHESERQTLDIVERKVHEIENQLNALHSQTRMPPEMEDSGLFMEDDDEEEEQERNGSGHHHHHTVTPAQKQAEADFILLESQRVLESVTKANEQLRQRLAETKTLHETHLVELEARDHELAILRAEREALQSDLEANNSELLFLQLQFKALEREVEAMDVGAARLETYAPELREDIQRVKRMRIAEEMGKWSKDWEGVGARMAKRRENAFGEGVNSSAGGEGEEWQLETVKQEDGKGKVASITVRRVEGSHQPPTLDDAEIKEVGAAEITLPTESEGEEVILIQEDAEGAAEGAEEITHIEAIDCAITTSSDDDDEENDDTFTITRKGKAESVASGRKTAWQELWDGLAVLAGMGEERF</sequence>
<dbReference type="OrthoDB" id="4448936at2759"/>
<protein>
    <submittedName>
        <fullName evidence="3">Uncharacterized protein</fullName>
    </submittedName>
</protein>
<feature type="region of interest" description="Disordered" evidence="2">
    <location>
        <begin position="1"/>
        <end position="59"/>
    </location>
</feature>